<organism evidence="2 3">
    <name type="scientific">Actinomadura madurae</name>
    <dbReference type="NCBI Taxonomy" id="1993"/>
    <lineage>
        <taxon>Bacteria</taxon>
        <taxon>Bacillati</taxon>
        <taxon>Actinomycetota</taxon>
        <taxon>Actinomycetes</taxon>
        <taxon>Streptosporangiales</taxon>
        <taxon>Thermomonosporaceae</taxon>
        <taxon>Actinomadura</taxon>
    </lineage>
</organism>
<keyword evidence="3" id="KW-1185">Reference proteome</keyword>
<keyword evidence="1" id="KW-1133">Transmembrane helix</keyword>
<reference evidence="2 3" key="1">
    <citation type="submission" date="2016-10" db="EMBL/GenBank/DDBJ databases">
        <authorList>
            <person name="de Groot N.N."/>
        </authorList>
    </citation>
    <scope>NUCLEOTIDE SEQUENCE [LARGE SCALE GENOMIC DNA]</scope>
    <source>
        <strain evidence="2 3">DSM 43067</strain>
    </source>
</reference>
<sequence>MLFIFDAMIRVLGYYFGTGHKVMLSIGFIVLVALVLWRIVLIRRRAQRRRR</sequence>
<gene>
    <name evidence="2" type="ORF">SAMN04489713_112230</name>
</gene>
<feature type="transmembrane region" description="Helical" evidence="1">
    <location>
        <begin position="22"/>
        <end position="41"/>
    </location>
</feature>
<dbReference type="RefSeq" id="WP_177287822.1">
    <property type="nucleotide sequence ID" value="NZ_FOVH01000012.1"/>
</dbReference>
<accession>A0A1I5NPP2</accession>
<evidence type="ECO:0000256" key="1">
    <source>
        <dbReference type="SAM" id="Phobius"/>
    </source>
</evidence>
<proteinExistence type="predicted"/>
<keyword evidence="1" id="KW-0812">Transmembrane</keyword>
<dbReference type="EMBL" id="FOVH01000012">
    <property type="protein sequence ID" value="SFP23276.1"/>
    <property type="molecule type" value="Genomic_DNA"/>
</dbReference>
<protein>
    <submittedName>
        <fullName evidence="2">Uncharacterized protein</fullName>
    </submittedName>
</protein>
<dbReference type="AlphaFoldDB" id="A0A1I5NPP2"/>
<name>A0A1I5NPP2_9ACTN</name>
<evidence type="ECO:0000313" key="2">
    <source>
        <dbReference type="EMBL" id="SFP23276.1"/>
    </source>
</evidence>
<dbReference type="InParanoid" id="A0A1I5NPP2"/>
<evidence type="ECO:0000313" key="3">
    <source>
        <dbReference type="Proteomes" id="UP000183413"/>
    </source>
</evidence>
<keyword evidence="1" id="KW-0472">Membrane</keyword>
<dbReference type="Proteomes" id="UP000183413">
    <property type="component" value="Unassembled WGS sequence"/>
</dbReference>